<comment type="similarity">
    <text evidence="1">Belongs to the sigma-70 factor family. ECF subfamily.</text>
</comment>
<keyword evidence="9" id="KW-1185">Reference proteome</keyword>
<keyword evidence="2" id="KW-0805">Transcription regulation</keyword>
<dbReference type="Proteomes" id="UP000092631">
    <property type="component" value="Chromosome"/>
</dbReference>
<dbReference type="GO" id="GO:0003677">
    <property type="term" value="F:DNA binding"/>
    <property type="evidence" value="ECO:0007669"/>
    <property type="project" value="InterPro"/>
</dbReference>
<dbReference type="SUPFAM" id="SSF88659">
    <property type="entry name" value="Sigma3 and sigma4 domains of RNA polymerase sigma factors"/>
    <property type="match status" value="1"/>
</dbReference>
<dbReference type="GO" id="GO:0016987">
    <property type="term" value="F:sigma factor activity"/>
    <property type="evidence" value="ECO:0007669"/>
    <property type="project" value="UniProtKB-KW"/>
</dbReference>
<dbReference type="InterPro" id="IPR014284">
    <property type="entry name" value="RNA_pol_sigma-70_dom"/>
</dbReference>
<dbReference type="GeneID" id="82186051"/>
<keyword evidence="4" id="KW-0804">Transcription</keyword>
<accession>A0A4S2DE32</accession>
<evidence type="ECO:0000259" key="5">
    <source>
        <dbReference type="Pfam" id="PF04542"/>
    </source>
</evidence>
<reference evidence="8 10" key="3">
    <citation type="submission" date="2019-04" db="EMBL/GenBank/DDBJ databases">
        <title>Microbes associate with the intestines of laboratory mice.</title>
        <authorList>
            <person name="Navarre W."/>
            <person name="Wong E."/>
            <person name="Huang K."/>
            <person name="Tropini C."/>
            <person name="Ng K."/>
            <person name="Yu B."/>
        </authorList>
    </citation>
    <scope>NUCLEOTIDE SEQUENCE [LARGE SCALE GENOMIC DNA]</scope>
    <source>
        <strain evidence="8 10">NM63_1-25</strain>
    </source>
</reference>
<dbReference type="SUPFAM" id="SSF88946">
    <property type="entry name" value="Sigma2 domain of RNA polymerase sigma factors"/>
    <property type="match status" value="1"/>
</dbReference>
<reference evidence="9" key="1">
    <citation type="submission" date="2016-04" db="EMBL/GenBank/DDBJ databases">
        <title>Complete Genome Sequences of Twelve Strains of a Stable Defined Moderately Diverse Mouse Microbiota 2 (sDMDMm2).</title>
        <authorList>
            <person name="Uchimura Y."/>
            <person name="Wyss M."/>
            <person name="Brugiroux S."/>
            <person name="Limenitakis J.P."/>
            <person name="Stecher B."/>
            <person name="McCoy K.D."/>
            <person name="Macpherson A.J."/>
        </authorList>
    </citation>
    <scope>NUCLEOTIDE SEQUENCE [LARGE SCALE GENOMIC DNA]</scope>
    <source>
        <strain evidence="9">I48</strain>
    </source>
</reference>
<dbReference type="InterPro" id="IPR007627">
    <property type="entry name" value="RNA_pol_sigma70_r2"/>
</dbReference>
<dbReference type="InterPro" id="IPR013249">
    <property type="entry name" value="RNA_pol_sigma70_r4_t2"/>
</dbReference>
<dbReference type="InterPro" id="IPR013325">
    <property type="entry name" value="RNA_pol_sigma_r2"/>
</dbReference>
<feature type="domain" description="RNA polymerase sigma factor 70 region 4 type 2" evidence="6">
    <location>
        <begin position="113"/>
        <end position="162"/>
    </location>
</feature>
<evidence type="ECO:0000313" key="9">
    <source>
        <dbReference type="Proteomes" id="UP000092631"/>
    </source>
</evidence>
<evidence type="ECO:0000256" key="2">
    <source>
        <dbReference type="ARBA" id="ARBA00023015"/>
    </source>
</evidence>
<dbReference type="RefSeq" id="WP_084081101.1">
    <property type="nucleotide sequence ID" value="NZ_CAOKYF010000027.1"/>
</dbReference>
<dbReference type="NCBIfam" id="TIGR02937">
    <property type="entry name" value="sigma70-ECF"/>
    <property type="match status" value="1"/>
</dbReference>
<dbReference type="PANTHER" id="PTHR43133:SF46">
    <property type="entry name" value="RNA POLYMERASE SIGMA-70 FACTOR ECF SUBFAMILY"/>
    <property type="match status" value="1"/>
</dbReference>
<dbReference type="KEGG" id="bcae:A4V03_02790"/>
<dbReference type="InterPro" id="IPR036388">
    <property type="entry name" value="WH-like_DNA-bd_sf"/>
</dbReference>
<dbReference type="Proteomes" id="UP000309566">
    <property type="component" value="Unassembled WGS sequence"/>
</dbReference>
<name>A0A1C7GWA5_9BACE</name>
<keyword evidence="3" id="KW-0731">Sigma factor</keyword>
<evidence type="ECO:0000256" key="4">
    <source>
        <dbReference type="ARBA" id="ARBA00023163"/>
    </source>
</evidence>
<dbReference type="NCBIfam" id="TIGR02985">
    <property type="entry name" value="Sig70_bacteroi1"/>
    <property type="match status" value="1"/>
</dbReference>
<evidence type="ECO:0000313" key="10">
    <source>
        <dbReference type="Proteomes" id="UP000309566"/>
    </source>
</evidence>
<protein>
    <submittedName>
        <fullName evidence="8">RNA polymerase sigma-70 factor</fullName>
    </submittedName>
</protein>
<dbReference type="Gene3D" id="1.10.1740.10">
    <property type="match status" value="1"/>
</dbReference>
<gene>
    <name evidence="7" type="ORF">A4V03_02790</name>
    <name evidence="8" type="ORF">E5353_03550</name>
</gene>
<evidence type="ECO:0000256" key="1">
    <source>
        <dbReference type="ARBA" id="ARBA00010641"/>
    </source>
</evidence>
<dbReference type="InterPro" id="IPR014327">
    <property type="entry name" value="RNA_pol_sigma70_bacteroid"/>
</dbReference>
<sequence>MKTHKDSSKITMDEFDRIYDKYYPQLLYYAYGFVEDSEICRDIVSDVFGQAWENVERLGNATVGSFLYSCVRNKCIDYLRHDQAARQYAEYLQEAVEDEEGMTPEEYEERMNNVKQIISELPPRTRFVLEQCYFNNKKYREVAEILDITSSAVKKHIMKALAILRERLSVIKP</sequence>
<dbReference type="STRING" id="1796613.A4V03_02790"/>
<feature type="domain" description="RNA polymerase sigma-70 region 2" evidence="5">
    <location>
        <begin position="18"/>
        <end position="83"/>
    </location>
</feature>
<dbReference type="EMBL" id="CP015401">
    <property type="protein sequence ID" value="ANU56624.1"/>
    <property type="molecule type" value="Genomic_DNA"/>
</dbReference>
<dbReference type="Pfam" id="PF04542">
    <property type="entry name" value="Sigma70_r2"/>
    <property type="match status" value="1"/>
</dbReference>
<dbReference type="OrthoDB" id="1093111at2"/>
<dbReference type="InterPro" id="IPR013324">
    <property type="entry name" value="RNA_pol_sigma_r3/r4-like"/>
</dbReference>
<dbReference type="GO" id="GO:0006352">
    <property type="term" value="P:DNA-templated transcription initiation"/>
    <property type="evidence" value="ECO:0007669"/>
    <property type="project" value="InterPro"/>
</dbReference>
<dbReference type="PANTHER" id="PTHR43133">
    <property type="entry name" value="RNA POLYMERASE ECF-TYPE SIGMA FACTO"/>
    <property type="match status" value="1"/>
</dbReference>
<evidence type="ECO:0000256" key="3">
    <source>
        <dbReference type="ARBA" id="ARBA00023082"/>
    </source>
</evidence>
<evidence type="ECO:0000313" key="7">
    <source>
        <dbReference type="EMBL" id="ANU56624.1"/>
    </source>
</evidence>
<dbReference type="InterPro" id="IPR039425">
    <property type="entry name" value="RNA_pol_sigma-70-like"/>
</dbReference>
<dbReference type="EMBL" id="SRYX01000008">
    <property type="protein sequence ID" value="TGY40206.1"/>
    <property type="molecule type" value="Genomic_DNA"/>
</dbReference>
<evidence type="ECO:0000313" key="8">
    <source>
        <dbReference type="EMBL" id="TGY40206.1"/>
    </source>
</evidence>
<dbReference type="CDD" id="cd06171">
    <property type="entry name" value="Sigma70_r4"/>
    <property type="match status" value="1"/>
</dbReference>
<dbReference type="Pfam" id="PF08281">
    <property type="entry name" value="Sigma70_r4_2"/>
    <property type="match status" value="1"/>
</dbReference>
<accession>A0A1C7GWA5</accession>
<dbReference type="AlphaFoldDB" id="A0A1C7GWA5"/>
<reference evidence="7" key="2">
    <citation type="submission" date="2017-04" db="EMBL/GenBank/DDBJ databases">
        <title>Complete Genome Sequences of Twelve Strains of a Stable Defined Moderately Diverse Mouse Microbiota 2 (sDMDMm2).</title>
        <authorList>
            <person name="Uchimura Y."/>
            <person name="Wyss M."/>
            <person name="Brugiroux S."/>
            <person name="Limenitakis J.P."/>
            <person name="Stecher B."/>
            <person name="McCoy K.D."/>
            <person name="Macpherson A.J."/>
        </authorList>
    </citation>
    <scope>NUCLEOTIDE SEQUENCE</scope>
    <source>
        <strain evidence="7">I48</strain>
    </source>
</reference>
<proteinExistence type="inferred from homology"/>
<evidence type="ECO:0000259" key="6">
    <source>
        <dbReference type="Pfam" id="PF08281"/>
    </source>
</evidence>
<organism evidence="7 9">
    <name type="scientific">Bacteroides caecimuris</name>
    <dbReference type="NCBI Taxonomy" id="1796613"/>
    <lineage>
        <taxon>Bacteria</taxon>
        <taxon>Pseudomonadati</taxon>
        <taxon>Bacteroidota</taxon>
        <taxon>Bacteroidia</taxon>
        <taxon>Bacteroidales</taxon>
        <taxon>Bacteroidaceae</taxon>
        <taxon>Bacteroides</taxon>
    </lineage>
</organism>
<dbReference type="Gene3D" id="1.10.10.10">
    <property type="entry name" value="Winged helix-like DNA-binding domain superfamily/Winged helix DNA-binding domain"/>
    <property type="match status" value="1"/>
</dbReference>